<dbReference type="InterPro" id="IPR027417">
    <property type="entry name" value="P-loop_NTPase"/>
</dbReference>
<proteinExistence type="predicted"/>
<dbReference type="Gene3D" id="3.40.50.300">
    <property type="entry name" value="P-loop containing nucleotide triphosphate hydrolases"/>
    <property type="match status" value="1"/>
</dbReference>
<organism evidence="1 2">
    <name type="scientific">Pseudoalteromonas denitrificans DSM 6059</name>
    <dbReference type="NCBI Taxonomy" id="1123010"/>
    <lineage>
        <taxon>Bacteria</taxon>
        <taxon>Pseudomonadati</taxon>
        <taxon>Pseudomonadota</taxon>
        <taxon>Gammaproteobacteria</taxon>
        <taxon>Alteromonadales</taxon>
        <taxon>Pseudoalteromonadaceae</taxon>
        <taxon>Pseudoalteromonas</taxon>
    </lineage>
</organism>
<evidence type="ECO:0008006" key="3">
    <source>
        <dbReference type="Google" id="ProtNLM"/>
    </source>
</evidence>
<evidence type="ECO:0000313" key="2">
    <source>
        <dbReference type="Proteomes" id="UP000198862"/>
    </source>
</evidence>
<name>A0A1I1IL31_9GAMM</name>
<dbReference type="STRING" id="1123010.SAMN02745724_01524"/>
<gene>
    <name evidence="1" type="ORF">SAMN02745724_01524</name>
</gene>
<dbReference type="SUPFAM" id="SSF52540">
    <property type="entry name" value="P-loop containing nucleoside triphosphate hydrolases"/>
    <property type="match status" value="1"/>
</dbReference>
<dbReference type="AlphaFoldDB" id="A0A1I1IL31"/>
<protein>
    <recommendedName>
        <fullName evidence="3">AAA domain-containing protein</fullName>
    </recommendedName>
</protein>
<keyword evidence="2" id="KW-1185">Reference proteome</keyword>
<reference evidence="1 2" key="1">
    <citation type="submission" date="2016-10" db="EMBL/GenBank/DDBJ databases">
        <authorList>
            <person name="de Groot N.N."/>
        </authorList>
    </citation>
    <scope>NUCLEOTIDE SEQUENCE [LARGE SCALE GENOMIC DNA]</scope>
    <source>
        <strain evidence="1 2">DSM 6059</strain>
    </source>
</reference>
<accession>A0A1I1IL31</accession>
<sequence>MTKIDTKKKRDTRTHDEKITALRDAFERLKARASALGNLNECSIRKVCEKANVSNSYLHTARLKDEAINKRYHSVKDDIVKFRKTFKDSTTQSELGLAIVAKETMETERDEAHVQFRASRKEISGLKNRLKIANDKLQAQNYLAVDIAHSNLQSQNNQKNQFSITSEPRVVSPDAHLYKDGNYSYTNPNIRDAAWRTARHEFEEFLKRKLPTRVYVLVGAPCSGKSYWSKQSNYYNDMHTLVVDATNLTKSDRTRWFSLIYKHKHQIDIKVCAVFFDTPYVVLMERNNKRPPDKRLSDEDLQDKFNNLEPVDVFEDFDEIMVVRHG</sequence>
<dbReference type="RefSeq" id="WP_177207979.1">
    <property type="nucleotide sequence ID" value="NZ_FOLO01000008.1"/>
</dbReference>
<dbReference type="Proteomes" id="UP000198862">
    <property type="component" value="Unassembled WGS sequence"/>
</dbReference>
<evidence type="ECO:0000313" key="1">
    <source>
        <dbReference type="EMBL" id="SFC37039.1"/>
    </source>
</evidence>
<dbReference type="EMBL" id="FOLO01000008">
    <property type="protein sequence ID" value="SFC37039.1"/>
    <property type="molecule type" value="Genomic_DNA"/>
</dbReference>